<dbReference type="RefSeq" id="WP_135030775.1">
    <property type="nucleotide sequence ID" value="NZ_BMLA01000013.1"/>
</dbReference>
<proteinExistence type="predicted"/>
<sequence>MSMWDDELAELVDEDAQRVAVEWAQLHELPPLGDLAAEVDRVQSVAAATLALHLSRRAGEDDVIVPDDLEREVLDAARRADPSVWESLRPADPWSLVPGSLVLAALGVPA</sequence>
<reference evidence="1 2" key="1">
    <citation type="submission" date="2020-08" db="EMBL/GenBank/DDBJ databases">
        <title>Sequencing the genomes of 1000 actinobacteria strains.</title>
        <authorList>
            <person name="Klenk H.-P."/>
        </authorList>
    </citation>
    <scope>NUCLEOTIDE SEQUENCE [LARGE SCALE GENOMIC DNA]</scope>
    <source>
        <strain evidence="1 2">DSM 19079</strain>
    </source>
</reference>
<organism evidence="1 2">
    <name type="scientific">Micrococcus flavus</name>
    <dbReference type="NCBI Taxonomy" id="384602"/>
    <lineage>
        <taxon>Bacteria</taxon>
        <taxon>Bacillati</taxon>
        <taxon>Actinomycetota</taxon>
        <taxon>Actinomycetes</taxon>
        <taxon>Micrococcales</taxon>
        <taxon>Micrococcaceae</taxon>
        <taxon>Micrococcus</taxon>
    </lineage>
</organism>
<evidence type="ECO:0000313" key="2">
    <source>
        <dbReference type="Proteomes" id="UP000560081"/>
    </source>
</evidence>
<name>A0A4Y8WY04_9MICC</name>
<protein>
    <submittedName>
        <fullName evidence="1">Uncharacterized protein</fullName>
    </submittedName>
</protein>
<dbReference type="Proteomes" id="UP000560081">
    <property type="component" value="Unassembled WGS sequence"/>
</dbReference>
<dbReference type="EMBL" id="JACHMC010000002">
    <property type="protein sequence ID" value="MBB4883966.1"/>
    <property type="molecule type" value="Genomic_DNA"/>
</dbReference>
<dbReference type="AlphaFoldDB" id="A0A4Y8WY04"/>
<accession>A0A4Y8WY04</accession>
<comment type="caution">
    <text evidence="1">The sequence shown here is derived from an EMBL/GenBank/DDBJ whole genome shotgun (WGS) entry which is preliminary data.</text>
</comment>
<evidence type="ECO:0000313" key="1">
    <source>
        <dbReference type="EMBL" id="MBB4883966.1"/>
    </source>
</evidence>
<gene>
    <name evidence="1" type="ORF">BJ976_002374</name>
</gene>
<keyword evidence="2" id="KW-1185">Reference proteome</keyword>